<dbReference type="Proteomes" id="UP000004016">
    <property type="component" value="Unassembled WGS sequence"/>
</dbReference>
<dbReference type="EMBL" id="AAXB02000003">
    <property type="protein sequence ID" value="EDM63704.1"/>
    <property type="molecule type" value="Genomic_DNA"/>
</dbReference>
<accession>A6BFB7</accession>
<name>A6BFB7_9FIRM</name>
<evidence type="ECO:0000313" key="2">
    <source>
        <dbReference type="Proteomes" id="UP000004016"/>
    </source>
</evidence>
<dbReference type="HOGENOM" id="CLU_3167372_0_0_9"/>
<reference evidence="1 2" key="2">
    <citation type="submission" date="2007-04" db="EMBL/GenBank/DDBJ databases">
        <title>Draft genome sequence of Dorea longicatena (DSM 13814).</title>
        <authorList>
            <person name="Sudarsanam P."/>
            <person name="Ley R."/>
            <person name="Guruge J."/>
            <person name="Turnbaugh P.J."/>
            <person name="Mahowald M."/>
            <person name="Liep D."/>
            <person name="Gordon J."/>
        </authorList>
    </citation>
    <scope>NUCLEOTIDE SEQUENCE [LARGE SCALE GENOMIC DNA]</scope>
    <source>
        <strain evidence="1 2">DSM 13814</strain>
    </source>
</reference>
<sequence>MAKQFVLEKECWNNKNTQYKEEHVNLIFLYCVFLYKNMRQQVLQIFQ</sequence>
<proteinExistence type="predicted"/>
<comment type="caution">
    <text evidence="1">The sequence shown here is derived from an EMBL/GenBank/DDBJ whole genome shotgun (WGS) entry which is preliminary data.</text>
</comment>
<organism evidence="1 2">
    <name type="scientific">Dorea longicatena DSM 13814</name>
    <dbReference type="NCBI Taxonomy" id="411462"/>
    <lineage>
        <taxon>Bacteria</taxon>
        <taxon>Bacillati</taxon>
        <taxon>Bacillota</taxon>
        <taxon>Clostridia</taxon>
        <taxon>Lachnospirales</taxon>
        <taxon>Lachnospiraceae</taxon>
        <taxon>Dorea</taxon>
    </lineage>
</organism>
<evidence type="ECO:0000313" key="1">
    <source>
        <dbReference type="EMBL" id="EDM63704.1"/>
    </source>
</evidence>
<protein>
    <submittedName>
        <fullName evidence="1">Uncharacterized protein</fullName>
    </submittedName>
</protein>
<dbReference type="AlphaFoldDB" id="A6BFB7"/>
<gene>
    <name evidence="1" type="ORF">DORLON_00989</name>
</gene>
<reference evidence="1 2" key="1">
    <citation type="submission" date="2007-03" db="EMBL/GenBank/DDBJ databases">
        <authorList>
            <person name="Fulton L."/>
            <person name="Clifton S."/>
            <person name="Fulton B."/>
            <person name="Xu J."/>
            <person name="Minx P."/>
            <person name="Pepin K.H."/>
            <person name="Johnson M."/>
            <person name="Thiruvilangam P."/>
            <person name="Bhonagiri V."/>
            <person name="Nash W.E."/>
            <person name="Mardis E.R."/>
            <person name="Wilson R.K."/>
        </authorList>
    </citation>
    <scope>NUCLEOTIDE SEQUENCE [LARGE SCALE GENOMIC DNA]</scope>
    <source>
        <strain evidence="1 2">DSM 13814</strain>
    </source>
</reference>